<reference evidence="2" key="1">
    <citation type="journal article" date="2019" name="Sci. Rep.">
        <title>Draft genome of Tanacetum cinerariifolium, the natural source of mosquito coil.</title>
        <authorList>
            <person name="Yamashiro T."/>
            <person name="Shiraishi A."/>
            <person name="Satake H."/>
            <person name="Nakayama K."/>
        </authorList>
    </citation>
    <scope>NUCLEOTIDE SEQUENCE</scope>
</reference>
<feature type="region of interest" description="Disordered" evidence="1">
    <location>
        <begin position="77"/>
        <end position="100"/>
    </location>
</feature>
<name>A0A6L2P5J7_TANCI</name>
<dbReference type="EMBL" id="BKCJ010010921">
    <property type="protein sequence ID" value="GEU93748.1"/>
    <property type="molecule type" value="Genomic_DNA"/>
</dbReference>
<gene>
    <name evidence="2" type="ORF">Tci_065726</name>
</gene>
<proteinExistence type="predicted"/>
<protein>
    <submittedName>
        <fullName evidence="2">Uncharacterized protein</fullName>
    </submittedName>
</protein>
<evidence type="ECO:0000256" key="1">
    <source>
        <dbReference type="SAM" id="MobiDB-lite"/>
    </source>
</evidence>
<sequence length="171" mass="19089">MSLYEVHGSSSSQTEEVVIKKVRFERAGPDGTVGAGTGSYEPSEKSMMDIDACDYRFIESKVEREDRMEREKICKERRKERERERRLEAKDTAMRKKSKITRDQDRKELVALVWSAFRVDGSGSFVGSLPFFVVICSSCDGVECPSSGSFVSPSTISGWLRAVVDNVGLAG</sequence>
<accession>A0A6L2P5J7</accession>
<comment type="caution">
    <text evidence="2">The sequence shown here is derived from an EMBL/GenBank/DDBJ whole genome shotgun (WGS) entry which is preliminary data.</text>
</comment>
<organism evidence="2">
    <name type="scientific">Tanacetum cinerariifolium</name>
    <name type="common">Dalmatian daisy</name>
    <name type="synonym">Chrysanthemum cinerariifolium</name>
    <dbReference type="NCBI Taxonomy" id="118510"/>
    <lineage>
        <taxon>Eukaryota</taxon>
        <taxon>Viridiplantae</taxon>
        <taxon>Streptophyta</taxon>
        <taxon>Embryophyta</taxon>
        <taxon>Tracheophyta</taxon>
        <taxon>Spermatophyta</taxon>
        <taxon>Magnoliopsida</taxon>
        <taxon>eudicotyledons</taxon>
        <taxon>Gunneridae</taxon>
        <taxon>Pentapetalae</taxon>
        <taxon>asterids</taxon>
        <taxon>campanulids</taxon>
        <taxon>Asterales</taxon>
        <taxon>Asteraceae</taxon>
        <taxon>Asteroideae</taxon>
        <taxon>Anthemideae</taxon>
        <taxon>Anthemidinae</taxon>
        <taxon>Tanacetum</taxon>
    </lineage>
</organism>
<evidence type="ECO:0000313" key="2">
    <source>
        <dbReference type="EMBL" id="GEU93748.1"/>
    </source>
</evidence>
<dbReference type="AlphaFoldDB" id="A0A6L2P5J7"/>